<dbReference type="PANTHER" id="PTHR47690:SF1">
    <property type="entry name" value="GLUCOKINASE"/>
    <property type="match status" value="1"/>
</dbReference>
<reference evidence="4 5" key="1">
    <citation type="submission" date="2017-03" db="EMBL/GenBank/DDBJ databases">
        <authorList>
            <person name="Afonso C.L."/>
            <person name="Miller P.J."/>
            <person name="Scott M.A."/>
            <person name="Spackman E."/>
            <person name="Goraichik I."/>
            <person name="Dimitrov K.M."/>
            <person name="Suarez D.L."/>
            <person name="Swayne D.E."/>
        </authorList>
    </citation>
    <scope>NUCLEOTIDE SEQUENCE [LARGE SCALE GENOMIC DNA]</scope>
    <source>
        <strain evidence="4 5">CECT 7066</strain>
    </source>
</reference>
<dbReference type="SUPFAM" id="SSF53067">
    <property type="entry name" value="Actin-like ATPase domain"/>
    <property type="match status" value="1"/>
</dbReference>
<dbReference type="GO" id="GO:0006096">
    <property type="term" value="P:glycolytic process"/>
    <property type="evidence" value="ECO:0007669"/>
    <property type="project" value="InterPro"/>
</dbReference>
<organism evidence="4 5">
    <name type="scientific">Palleronia marisminoris</name>
    <dbReference type="NCBI Taxonomy" id="315423"/>
    <lineage>
        <taxon>Bacteria</taxon>
        <taxon>Pseudomonadati</taxon>
        <taxon>Pseudomonadota</taxon>
        <taxon>Alphaproteobacteria</taxon>
        <taxon>Rhodobacterales</taxon>
        <taxon>Roseobacteraceae</taxon>
        <taxon>Palleronia</taxon>
    </lineage>
</organism>
<dbReference type="InterPro" id="IPR003836">
    <property type="entry name" value="Glucokinase"/>
</dbReference>
<keyword evidence="1 4" id="KW-0808">Transferase</keyword>
<dbReference type="STRING" id="315423.SAMN04488020_11155"/>
<dbReference type="CDD" id="cd24008">
    <property type="entry name" value="ASKHA_NBD_GLK"/>
    <property type="match status" value="1"/>
</dbReference>
<gene>
    <name evidence="4" type="primary">glk</name>
    <name evidence="4" type="ORF">PAM7066_03130</name>
</gene>
<dbReference type="EC" id="2.7.1.2" evidence="4"/>
<dbReference type="PANTHER" id="PTHR47690">
    <property type="entry name" value="GLUCOKINASE"/>
    <property type="match status" value="1"/>
</dbReference>
<protein>
    <submittedName>
        <fullName evidence="4">Glucokinase</fullName>
        <ecNumber evidence="4">2.7.1.2</ecNumber>
    </submittedName>
</protein>
<dbReference type="OrthoDB" id="9800595at2"/>
<dbReference type="GO" id="GO:0005524">
    <property type="term" value="F:ATP binding"/>
    <property type="evidence" value="ECO:0007669"/>
    <property type="project" value="InterPro"/>
</dbReference>
<dbReference type="GO" id="GO:0004340">
    <property type="term" value="F:glucokinase activity"/>
    <property type="evidence" value="ECO:0007669"/>
    <property type="project" value="UniProtKB-EC"/>
</dbReference>
<evidence type="ECO:0000256" key="2">
    <source>
        <dbReference type="ARBA" id="ARBA00022777"/>
    </source>
</evidence>
<proteinExistence type="inferred from homology"/>
<accession>A0A1Y5TF99</accession>
<dbReference type="InterPro" id="IPR050201">
    <property type="entry name" value="Bacterial_glucokinase"/>
</dbReference>
<dbReference type="InterPro" id="IPR043129">
    <property type="entry name" value="ATPase_NBD"/>
</dbReference>
<dbReference type="GO" id="GO:0005536">
    <property type="term" value="F:D-glucose binding"/>
    <property type="evidence" value="ECO:0007669"/>
    <property type="project" value="InterPro"/>
</dbReference>
<evidence type="ECO:0000256" key="1">
    <source>
        <dbReference type="ARBA" id="ARBA00022679"/>
    </source>
</evidence>
<name>A0A1Y5TF99_9RHOB</name>
<dbReference type="Proteomes" id="UP000193870">
    <property type="component" value="Unassembled WGS sequence"/>
</dbReference>
<keyword evidence="5" id="KW-1185">Reference proteome</keyword>
<evidence type="ECO:0000256" key="3">
    <source>
        <dbReference type="RuleBase" id="RU004046"/>
    </source>
</evidence>
<evidence type="ECO:0000313" key="4">
    <source>
        <dbReference type="EMBL" id="SLN62700.1"/>
    </source>
</evidence>
<sequence length="318" mass="33674">MTRIALVSDVGGTNTRVALSRDGEVDESTIRRFKNRNYGGLGEIYTAFLAEFDVSCDGACIALAGPVMDGAGRLTNLDWSYDSARLAACTGASSTALLNDLQAQGHAVPFLSPDNLAPIIPGPGGAEHNAKLVIGVGTGFNAVPVFRTDFGRFVPPCESGHASFPVLSDKDMSLARYVTAHHGFPGVEDVLSGRGIERVYAWASGEDVQKSSTEIVGLIAADQDEAARRTAEAFCSALGRVAGDLALTHLPFGGIYLIGGMATAMRPYLSRYGFEESFRAKGRFSDFMSRFAIWGVEDDNAALLGCARHIDGVIAAAR</sequence>
<dbReference type="RefSeq" id="WP_085855110.1">
    <property type="nucleotide sequence ID" value="NZ_FOPF01000011.1"/>
</dbReference>
<evidence type="ECO:0000313" key="5">
    <source>
        <dbReference type="Proteomes" id="UP000193870"/>
    </source>
</evidence>
<dbReference type="AlphaFoldDB" id="A0A1Y5TF99"/>
<dbReference type="Gene3D" id="3.30.420.40">
    <property type="match status" value="1"/>
</dbReference>
<comment type="similarity">
    <text evidence="3">Belongs to the bacterial glucokinase family.</text>
</comment>
<dbReference type="Pfam" id="PF02685">
    <property type="entry name" value="Glucokinase"/>
    <property type="match status" value="1"/>
</dbReference>
<dbReference type="GO" id="GO:0005829">
    <property type="term" value="C:cytosol"/>
    <property type="evidence" value="ECO:0007669"/>
    <property type="project" value="TreeGrafter"/>
</dbReference>
<dbReference type="EMBL" id="FWFV01000010">
    <property type="protein sequence ID" value="SLN62700.1"/>
    <property type="molecule type" value="Genomic_DNA"/>
</dbReference>
<keyword evidence="2 4" id="KW-0418">Kinase</keyword>
<dbReference type="Gene3D" id="3.40.367.20">
    <property type="match status" value="1"/>
</dbReference>